<dbReference type="InterPro" id="IPR006638">
    <property type="entry name" value="Elp3/MiaA/NifB-like_rSAM"/>
</dbReference>
<dbReference type="NCBIfam" id="NF006308">
    <property type="entry name" value="PRK08508.1"/>
    <property type="match status" value="1"/>
</dbReference>
<evidence type="ECO:0000256" key="3">
    <source>
        <dbReference type="ARBA" id="ARBA00010765"/>
    </source>
</evidence>
<keyword evidence="10" id="KW-0093">Biotin biosynthesis</keyword>
<evidence type="ECO:0000256" key="7">
    <source>
        <dbReference type="ARBA" id="ARBA00022691"/>
    </source>
</evidence>
<protein>
    <recommendedName>
        <fullName evidence="4">biotin synthase</fullName>
        <ecNumber evidence="4">2.8.1.6</ecNumber>
    </recommendedName>
</protein>
<dbReference type="SFLD" id="SFLDS00029">
    <property type="entry name" value="Radical_SAM"/>
    <property type="match status" value="1"/>
</dbReference>
<reference evidence="16 17" key="1">
    <citation type="submission" date="2023-06" db="EMBL/GenBank/DDBJ databases">
        <title>Campylobacter magnum sp. nov., isolated from cecal contents of domestic pigs (Sus scrofa domesticus).</title>
        <authorList>
            <person name="Papic B."/>
            <person name="Gruntar I."/>
        </authorList>
    </citation>
    <scope>NUCLEOTIDE SEQUENCE [LARGE SCALE GENOMIC DNA]</scope>
    <source>
        <strain evidence="17">34484-21</strain>
    </source>
</reference>
<dbReference type="InterPro" id="IPR002684">
    <property type="entry name" value="Biotin_synth/BioAB"/>
</dbReference>
<dbReference type="InterPro" id="IPR007197">
    <property type="entry name" value="rSAM"/>
</dbReference>
<dbReference type="PANTHER" id="PTHR22976">
    <property type="entry name" value="BIOTIN SYNTHASE"/>
    <property type="match status" value="1"/>
</dbReference>
<keyword evidence="6 16" id="KW-0808">Transferase</keyword>
<dbReference type="InterPro" id="IPR058240">
    <property type="entry name" value="rSAM_sf"/>
</dbReference>
<dbReference type="InterPro" id="IPR024177">
    <property type="entry name" value="Biotin_synthase"/>
</dbReference>
<dbReference type="SMART" id="SM00729">
    <property type="entry name" value="Elp3"/>
    <property type="match status" value="1"/>
</dbReference>
<comment type="cofactor">
    <cofactor evidence="13">
        <name>[2Fe-2S] cluster</name>
        <dbReference type="ChEBI" id="CHEBI:190135"/>
    </cofactor>
</comment>
<dbReference type="Pfam" id="PF04055">
    <property type="entry name" value="Radical_SAM"/>
    <property type="match status" value="1"/>
</dbReference>
<dbReference type="SFLD" id="SFLDG01278">
    <property type="entry name" value="biotin_synthase_like"/>
    <property type="match status" value="1"/>
</dbReference>
<comment type="catalytic activity">
    <reaction evidence="14">
        <text>(4R,5S)-dethiobiotin + (sulfur carrier)-SH + 2 reduced [2Fe-2S]-[ferredoxin] + 2 S-adenosyl-L-methionine = (sulfur carrier)-H + biotin + 2 5'-deoxyadenosine + 2 L-methionine + 2 oxidized [2Fe-2S]-[ferredoxin]</text>
        <dbReference type="Rhea" id="RHEA:22060"/>
        <dbReference type="Rhea" id="RHEA-COMP:10000"/>
        <dbReference type="Rhea" id="RHEA-COMP:10001"/>
        <dbReference type="Rhea" id="RHEA-COMP:14737"/>
        <dbReference type="Rhea" id="RHEA-COMP:14739"/>
        <dbReference type="ChEBI" id="CHEBI:17319"/>
        <dbReference type="ChEBI" id="CHEBI:29917"/>
        <dbReference type="ChEBI" id="CHEBI:33737"/>
        <dbReference type="ChEBI" id="CHEBI:33738"/>
        <dbReference type="ChEBI" id="CHEBI:57586"/>
        <dbReference type="ChEBI" id="CHEBI:57844"/>
        <dbReference type="ChEBI" id="CHEBI:59789"/>
        <dbReference type="ChEBI" id="CHEBI:64428"/>
        <dbReference type="ChEBI" id="CHEBI:149473"/>
        <dbReference type="EC" id="2.8.1.6"/>
    </reaction>
</comment>
<keyword evidence="9" id="KW-0479">Metal-binding</keyword>
<evidence type="ECO:0000256" key="2">
    <source>
        <dbReference type="ARBA" id="ARBA00004942"/>
    </source>
</evidence>
<dbReference type="InterPro" id="IPR013785">
    <property type="entry name" value="Aldolase_TIM"/>
</dbReference>
<gene>
    <name evidence="16" type="ORF">Q2362_05075</name>
</gene>
<evidence type="ECO:0000256" key="5">
    <source>
        <dbReference type="ARBA" id="ARBA00022485"/>
    </source>
</evidence>
<dbReference type="PANTHER" id="PTHR22976:SF2">
    <property type="entry name" value="BIOTIN SYNTHASE, MITOCHONDRIAL"/>
    <property type="match status" value="1"/>
</dbReference>
<evidence type="ECO:0000313" key="16">
    <source>
        <dbReference type="EMBL" id="MDO2409470.1"/>
    </source>
</evidence>
<dbReference type="GO" id="GO:0004076">
    <property type="term" value="F:biotin synthase activity"/>
    <property type="evidence" value="ECO:0007669"/>
    <property type="project" value="UniProtKB-EC"/>
</dbReference>
<evidence type="ECO:0000256" key="10">
    <source>
        <dbReference type="ARBA" id="ARBA00022756"/>
    </source>
</evidence>
<evidence type="ECO:0000313" key="17">
    <source>
        <dbReference type="Proteomes" id="UP001171111"/>
    </source>
</evidence>
<evidence type="ECO:0000256" key="9">
    <source>
        <dbReference type="ARBA" id="ARBA00022723"/>
    </source>
</evidence>
<accession>A0ABT8T7N4</accession>
<evidence type="ECO:0000256" key="4">
    <source>
        <dbReference type="ARBA" id="ARBA00012236"/>
    </source>
</evidence>
<evidence type="ECO:0000256" key="1">
    <source>
        <dbReference type="ARBA" id="ARBA00001966"/>
    </source>
</evidence>
<organism evidence="16 17">
    <name type="scientific">Campylobacter magnus</name>
    <dbReference type="NCBI Taxonomy" id="3026462"/>
    <lineage>
        <taxon>Bacteria</taxon>
        <taxon>Pseudomonadati</taxon>
        <taxon>Campylobacterota</taxon>
        <taxon>Epsilonproteobacteria</taxon>
        <taxon>Campylobacterales</taxon>
        <taxon>Campylobacteraceae</taxon>
        <taxon>Campylobacter</taxon>
    </lineage>
</organism>
<dbReference type="SFLD" id="SFLDG01060">
    <property type="entry name" value="BATS_domain_containing"/>
    <property type="match status" value="1"/>
</dbReference>
<dbReference type="Gene3D" id="3.20.20.70">
    <property type="entry name" value="Aldolase class I"/>
    <property type="match status" value="1"/>
</dbReference>
<dbReference type="SMART" id="SM00876">
    <property type="entry name" value="BATS"/>
    <property type="match status" value="1"/>
</dbReference>
<keyword evidence="8" id="KW-0001">2Fe-2S</keyword>
<feature type="domain" description="Radical SAM core" evidence="15">
    <location>
        <begin position="2"/>
        <end position="228"/>
    </location>
</feature>
<dbReference type="SUPFAM" id="SSF102114">
    <property type="entry name" value="Radical SAM enzymes"/>
    <property type="match status" value="1"/>
</dbReference>
<evidence type="ECO:0000256" key="13">
    <source>
        <dbReference type="ARBA" id="ARBA00034078"/>
    </source>
</evidence>
<dbReference type="NCBIfam" id="TIGR00433">
    <property type="entry name" value="bioB"/>
    <property type="match status" value="1"/>
</dbReference>
<evidence type="ECO:0000256" key="12">
    <source>
        <dbReference type="ARBA" id="ARBA00023014"/>
    </source>
</evidence>
<dbReference type="Pfam" id="PF06968">
    <property type="entry name" value="BATS"/>
    <property type="match status" value="1"/>
</dbReference>
<keyword evidence="12" id="KW-0411">Iron-sulfur</keyword>
<comment type="cofactor">
    <cofactor evidence="1">
        <name>[4Fe-4S] cluster</name>
        <dbReference type="ChEBI" id="CHEBI:49883"/>
    </cofactor>
</comment>
<comment type="similarity">
    <text evidence="3">Belongs to the radical SAM superfamily. Biotin synthase family.</text>
</comment>
<keyword evidence="5" id="KW-0004">4Fe-4S</keyword>
<keyword evidence="17" id="KW-1185">Reference proteome</keyword>
<proteinExistence type="inferred from homology"/>
<dbReference type="EC" id="2.8.1.6" evidence="4"/>
<evidence type="ECO:0000256" key="8">
    <source>
        <dbReference type="ARBA" id="ARBA00022714"/>
    </source>
</evidence>
<dbReference type="RefSeq" id="WP_302244330.1">
    <property type="nucleotide sequence ID" value="NZ_JAULJQ010000005.1"/>
</dbReference>
<comment type="pathway">
    <text evidence="2">Cofactor biosynthesis; biotin biosynthesis; biotin from 7,8-diaminononanoate: step 2/2.</text>
</comment>
<dbReference type="InterPro" id="IPR010722">
    <property type="entry name" value="BATS_dom"/>
</dbReference>
<keyword evidence="11" id="KW-0408">Iron</keyword>
<comment type="caution">
    <text evidence="16">The sequence shown here is derived from an EMBL/GenBank/DDBJ whole genome shotgun (WGS) entry which is preliminary data.</text>
</comment>
<name>A0ABT8T7N4_9BACT</name>
<sequence>MNKIMLCAICNVSSGGCSEDCAYCTQSAKWGADIKKYRQKSIADILNEAKIAKNNHALGFCLVTAGEGLDDKKLDFICEAAHTISREVPELMLIACNGIASFEALSELKKAGIFSYNHNLETSKEFFPKICSTHTWEARFETNLNAKRAGLMLCCGGIYGLGESENDRKSFRRSLGELEPFTSPINFFISNPALPINPPRLSADEALKIIRESSSELPNVRFMVAGGRERILGSRQYEVLENGASAIVIGDYLTTAGEVPSKAIVQLKDLGFEFLDKCEH</sequence>
<evidence type="ECO:0000256" key="11">
    <source>
        <dbReference type="ARBA" id="ARBA00023004"/>
    </source>
</evidence>
<dbReference type="PROSITE" id="PS51918">
    <property type="entry name" value="RADICAL_SAM"/>
    <property type="match status" value="1"/>
</dbReference>
<dbReference type="Proteomes" id="UP001171111">
    <property type="component" value="Unassembled WGS sequence"/>
</dbReference>
<dbReference type="PIRSF" id="PIRSF001619">
    <property type="entry name" value="Biotin_synth"/>
    <property type="match status" value="1"/>
</dbReference>
<dbReference type="EMBL" id="JAULJQ010000005">
    <property type="protein sequence ID" value="MDO2409470.1"/>
    <property type="molecule type" value="Genomic_DNA"/>
</dbReference>
<keyword evidence="7" id="KW-0949">S-adenosyl-L-methionine</keyword>
<evidence type="ECO:0000259" key="15">
    <source>
        <dbReference type="PROSITE" id="PS51918"/>
    </source>
</evidence>
<evidence type="ECO:0000256" key="14">
    <source>
        <dbReference type="ARBA" id="ARBA00051157"/>
    </source>
</evidence>
<evidence type="ECO:0000256" key="6">
    <source>
        <dbReference type="ARBA" id="ARBA00022679"/>
    </source>
</evidence>
<dbReference type="PROSITE" id="PS51257">
    <property type="entry name" value="PROKAR_LIPOPROTEIN"/>
    <property type="match status" value="1"/>
</dbReference>
<dbReference type="CDD" id="cd01335">
    <property type="entry name" value="Radical_SAM"/>
    <property type="match status" value="1"/>
</dbReference>